<feature type="domain" description="FtsX extracellular" evidence="13">
    <location>
        <begin position="61"/>
        <end position="152"/>
    </location>
</feature>
<dbReference type="PANTHER" id="PTHR47755:SF1">
    <property type="entry name" value="CELL DIVISION PROTEIN FTSX"/>
    <property type="match status" value="1"/>
</dbReference>
<dbReference type="Gene3D" id="3.30.70.3040">
    <property type="match status" value="1"/>
</dbReference>
<evidence type="ECO:0000256" key="1">
    <source>
        <dbReference type="ARBA" id="ARBA00004651"/>
    </source>
</evidence>
<dbReference type="GO" id="GO:0051301">
    <property type="term" value="P:cell division"/>
    <property type="evidence" value="ECO:0007669"/>
    <property type="project" value="UniProtKB-KW"/>
</dbReference>
<evidence type="ECO:0000256" key="9">
    <source>
        <dbReference type="ARBA" id="ARBA00023306"/>
    </source>
</evidence>
<evidence type="ECO:0000259" key="13">
    <source>
        <dbReference type="Pfam" id="PF18075"/>
    </source>
</evidence>
<dbReference type="OrthoDB" id="9812531at2"/>
<keyword evidence="8 10" id="KW-0472">Membrane</keyword>
<dbReference type="GO" id="GO:0005886">
    <property type="term" value="C:plasma membrane"/>
    <property type="evidence" value="ECO:0007669"/>
    <property type="project" value="UniProtKB-SubCell"/>
</dbReference>
<evidence type="ECO:0000313" key="15">
    <source>
        <dbReference type="Proteomes" id="UP000294743"/>
    </source>
</evidence>
<dbReference type="InterPro" id="IPR058204">
    <property type="entry name" value="FtsX_firmicutes-type"/>
</dbReference>
<dbReference type="Pfam" id="PF18075">
    <property type="entry name" value="FtsX_ECD"/>
    <property type="match status" value="1"/>
</dbReference>
<dbReference type="Proteomes" id="UP000294743">
    <property type="component" value="Unassembled WGS sequence"/>
</dbReference>
<evidence type="ECO:0000256" key="10">
    <source>
        <dbReference type="PIRNR" id="PIRNR003097"/>
    </source>
</evidence>
<evidence type="ECO:0000313" key="14">
    <source>
        <dbReference type="EMBL" id="TDW14622.1"/>
    </source>
</evidence>
<keyword evidence="5 10" id="KW-0132">Cell division</keyword>
<keyword evidence="15" id="KW-1185">Reference proteome</keyword>
<comment type="subcellular location">
    <subcellularLocation>
        <location evidence="1">Cell membrane</location>
        <topology evidence="1">Multi-pass membrane protein</topology>
    </subcellularLocation>
</comment>
<comment type="function">
    <text evidence="10">Part of the ABC transporter FtsEX involved in asymmetric cellular division facilitating the initiation of sporulation.</text>
</comment>
<evidence type="ECO:0000256" key="3">
    <source>
        <dbReference type="ARBA" id="ARBA00021907"/>
    </source>
</evidence>
<comment type="similarity">
    <text evidence="2 10">Belongs to the ABC-4 integral membrane protein family. FtsX subfamily.</text>
</comment>
<evidence type="ECO:0000259" key="12">
    <source>
        <dbReference type="Pfam" id="PF02687"/>
    </source>
</evidence>
<evidence type="ECO:0000256" key="2">
    <source>
        <dbReference type="ARBA" id="ARBA00007379"/>
    </source>
</evidence>
<protein>
    <recommendedName>
        <fullName evidence="3 10">Cell division protein FtsX</fullName>
    </recommendedName>
</protein>
<keyword evidence="9 10" id="KW-0131">Cell cycle</keyword>
<evidence type="ECO:0000256" key="6">
    <source>
        <dbReference type="ARBA" id="ARBA00022692"/>
    </source>
</evidence>
<dbReference type="RefSeq" id="WP_134170648.1">
    <property type="nucleotide sequence ID" value="NZ_SODD01000037.1"/>
</dbReference>
<evidence type="ECO:0000256" key="7">
    <source>
        <dbReference type="ARBA" id="ARBA00022989"/>
    </source>
</evidence>
<feature type="transmembrane region" description="Helical" evidence="11">
    <location>
        <begin position="216"/>
        <end position="249"/>
    </location>
</feature>
<keyword evidence="6 11" id="KW-0812">Transmembrane</keyword>
<dbReference type="Pfam" id="PF02687">
    <property type="entry name" value="FtsX"/>
    <property type="match status" value="1"/>
</dbReference>
<feature type="transmembrane region" description="Helical" evidence="11">
    <location>
        <begin position="269"/>
        <end position="293"/>
    </location>
</feature>
<feature type="transmembrane region" description="Helical" evidence="11">
    <location>
        <begin position="173"/>
        <end position="195"/>
    </location>
</feature>
<gene>
    <name evidence="14" type="ORF">EDD63_13721</name>
</gene>
<evidence type="ECO:0000256" key="5">
    <source>
        <dbReference type="ARBA" id="ARBA00022618"/>
    </source>
</evidence>
<name>A0A4R7ZBT6_9FIRM</name>
<evidence type="ECO:0000256" key="11">
    <source>
        <dbReference type="SAM" id="Phobius"/>
    </source>
</evidence>
<sequence>MSKFFRSIPFFLKSAFNSLRRNIPSTISSALAVTVTLILISIFLCSALNLDHFISQVEGAVQVQVRVERDTPKAREDEIKAELERIPNVKSVTYSSSDQEFDKLIENTEQGGEQYESLREDKPFLPAFYLDVKEGEALATVRDVAVKIENVYDANYGGESTLGMVNVFNQVRLGGAIFVGVLCVLAIFLISNTIKVAIQNRRNEIAIMRNVGASHWFIKIPFIFEGMMIGAIGSIIPIIVSMVGYHVLYDYFNGRILTDVFRLYKPMPFIGNIALILLLAGIVVGAIGSLLSVNKHLKWKR</sequence>
<dbReference type="InterPro" id="IPR004513">
    <property type="entry name" value="FtsX"/>
</dbReference>
<dbReference type="InterPro" id="IPR003838">
    <property type="entry name" value="ABC3_permease_C"/>
</dbReference>
<dbReference type="AlphaFoldDB" id="A0A4R7ZBT6"/>
<comment type="caution">
    <text evidence="14">The sequence shown here is derived from an EMBL/GenBank/DDBJ whole genome shotgun (WGS) entry which is preliminary data.</text>
</comment>
<accession>A0A4R7ZBT6</accession>
<dbReference type="PIRSF" id="PIRSF003097">
    <property type="entry name" value="FtsX"/>
    <property type="match status" value="1"/>
</dbReference>
<proteinExistence type="inferred from homology"/>
<keyword evidence="4 10" id="KW-1003">Cell membrane</keyword>
<dbReference type="NCBIfam" id="NF038347">
    <property type="entry name" value="FtsX_Gpos"/>
    <property type="match status" value="1"/>
</dbReference>
<organism evidence="14 15">
    <name type="scientific">Breznakia blatticola</name>
    <dbReference type="NCBI Taxonomy" id="1754012"/>
    <lineage>
        <taxon>Bacteria</taxon>
        <taxon>Bacillati</taxon>
        <taxon>Bacillota</taxon>
        <taxon>Erysipelotrichia</taxon>
        <taxon>Erysipelotrichales</taxon>
        <taxon>Erysipelotrichaceae</taxon>
        <taxon>Breznakia</taxon>
    </lineage>
</organism>
<reference evidence="14 15" key="1">
    <citation type="submission" date="2019-03" db="EMBL/GenBank/DDBJ databases">
        <title>Genomic Encyclopedia of Type Strains, Phase IV (KMG-IV): sequencing the most valuable type-strain genomes for metagenomic binning, comparative biology and taxonomic classification.</title>
        <authorList>
            <person name="Goeker M."/>
        </authorList>
    </citation>
    <scope>NUCLEOTIDE SEQUENCE [LARGE SCALE GENOMIC DNA]</scope>
    <source>
        <strain evidence="14 15">DSM 28867</strain>
    </source>
</reference>
<dbReference type="InterPro" id="IPR040690">
    <property type="entry name" value="FtsX_ECD"/>
</dbReference>
<evidence type="ECO:0000256" key="4">
    <source>
        <dbReference type="ARBA" id="ARBA00022475"/>
    </source>
</evidence>
<dbReference type="EMBL" id="SODD01000037">
    <property type="protein sequence ID" value="TDW14622.1"/>
    <property type="molecule type" value="Genomic_DNA"/>
</dbReference>
<evidence type="ECO:0000256" key="8">
    <source>
        <dbReference type="ARBA" id="ARBA00023136"/>
    </source>
</evidence>
<feature type="domain" description="ABC3 transporter permease C-terminal" evidence="12">
    <location>
        <begin position="177"/>
        <end position="295"/>
    </location>
</feature>
<dbReference type="PANTHER" id="PTHR47755">
    <property type="entry name" value="CELL DIVISION PROTEIN FTSX"/>
    <property type="match status" value="1"/>
</dbReference>
<keyword evidence="7 11" id="KW-1133">Transmembrane helix</keyword>